<dbReference type="InterPro" id="IPR036206">
    <property type="entry name" value="ThiamineP_synth_sf"/>
</dbReference>
<dbReference type="PATRIC" id="fig|1280947.3.peg.953"/>
<gene>
    <name evidence="2" type="ORF">HY30_13110</name>
</gene>
<comment type="caution">
    <text evidence="2">The sequence shown here is derived from an EMBL/GenBank/DDBJ whole genome shotgun (WGS) entry which is preliminary data.</text>
</comment>
<dbReference type="AlphaFoldDB" id="A0A062URC6"/>
<dbReference type="Proteomes" id="UP000027190">
    <property type="component" value="Unassembled WGS sequence"/>
</dbReference>
<protein>
    <recommendedName>
        <fullName evidence="1">Thiamine phosphate synthase/TenI domain-containing protein</fullName>
    </recommendedName>
</protein>
<organism evidence="2 3">
    <name type="scientific">Hyphomonas chukchiensis</name>
    <dbReference type="NCBI Taxonomy" id="1280947"/>
    <lineage>
        <taxon>Bacteria</taxon>
        <taxon>Pseudomonadati</taxon>
        <taxon>Pseudomonadota</taxon>
        <taxon>Alphaproteobacteria</taxon>
        <taxon>Hyphomonadales</taxon>
        <taxon>Hyphomonadaceae</taxon>
        <taxon>Hyphomonas</taxon>
    </lineage>
</organism>
<dbReference type="eggNOG" id="COG0352">
    <property type="taxonomic scope" value="Bacteria"/>
</dbReference>
<dbReference type="SUPFAM" id="SSF51391">
    <property type="entry name" value="Thiamin phosphate synthase"/>
    <property type="match status" value="1"/>
</dbReference>
<keyword evidence="3" id="KW-1185">Reference proteome</keyword>
<evidence type="ECO:0000259" key="1">
    <source>
        <dbReference type="Pfam" id="PF02581"/>
    </source>
</evidence>
<evidence type="ECO:0000313" key="3">
    <source>
        <dbReference type="Proteomes" id="UP000027190"/>
    </source>
</evidence>
<name>A0A062URC6_9PROT</name>
<feature type="domain" description="Thiamine phosphate synthase/TenI" evidence="1">
    <location>
        <begin position="50"/>
        <end position="177"/>
    </location>
</feature>
<sequence length="190" mass="19603">MTAARIAAAHLPAGLPPVFFLTDPQRTPDPASIARTLPEGWGIIHRHFGAADASFVGAQLAAISRQRHLRLLIAADPQLALQVGADGVHWPHARLAQSRQWKDRMGLMTASAHSPAELRAIAGFPIDAALVSAIFPSASPSAGKPLGAPALRRLGQSAPCPIYALGGVNAGNAGKVAPFAGLAAVDGLMQ</sequence>
<evidence type="ECO:0000313" key="2">
    <source>
        <dbReference type="EMBL" id="KCZ59963.1"/>
    </source>
</evidence>
<dbReference type="GO" id="GO:0009228">
    <property type="term" value="P:thiamine biosynthetic process"/>
    <property type="evidence" value="ECO:0007669"/>
    <property type="project" value="UniProtKB-KW"/>
</dbReference>
<accession>A0A062URC6</accession>
<dbReference type="STRING" id="1280947.HY30_13110"/>
<dbReference type="EMBL" id="AWFG01000012">
    <property type="protein sequence ID" value="KCZ59963.1"/>
    <property type="molecule type" value="Genomic_DNA"/>
</dbReference>
<dbReference type="InterPro" id="IPR022998">
    <property type="entry name" value="ThiamineP_synth_TenI"/>
</dbReference>
<dbReference type="Gene3D" id="3.20.20.70">
    <property type="entry name" value="Aldolase class I"/>
    <property type="match status" value="1"/>
</dbReference>
<dbReference type="Pfam" id="PF02581">
    <property type="entry name" value="TMP-TENI"/>
    <property type="match status" value="1"/>
</dbReference>
<proteinExistence type="predicted"/>
<dbReference type="InterPro" id="IPR013785">
    <property type="entry name" value="Aldolase_TIM"/>
</dbReference>
<dbReference type="CDD" id="cd00564">
    <property type="entry name" value="TMP_TenI"/>
    <property type="match status" value="1"/>
</dbReference>
<reference evidence="2 3" key="1">
    <citation type="journal article" date="2014" name="Antonie Van Leeuwenhoek">
        <title>Hyphomonas beringensis sp. nov. and Hyphomonas chukchiensis sp. nov., isolated from surface seawater of the Bering Sea and Chukchi Sea.</title>
        <authorList>
            <person name="Li C."/>
            <person name="Lai Q."/>
            <person name="Li G."/>
            <person name="Dong C."/>
            <person name="Wang J."/>
            <person name="Liao Y."/>
            <person name="Shao Z."/>
        </authorList>
    </citation>
    <scope>NUCLEOTIDE SEQUENCE [LARGE SCALE GENOMIC DNA]</scope>
    <source>
        <strain evidence="2 3">BH-BN04-4</strain>
    </source>
</reference>